<feature type="domain" description="ABC transporter" evidence="12">
    <location>
        <begin position="1"/>
        <end position="198"/>
    </location>
</feature>
<dbReference type="Proteomes" id="UP001294412">
    <property type="component" value="Unassembled WGS sequence"/>
</dbReference>
<dbReference type="InterPro" id="IPR017871">
    <property type="entry name" value="ABC_transporter-like_CS"/>
</dbReference>
<evidence type="ECO:0000313" key="14">
    <source>
        <dbReference type="Proteomes" id="UP001294412"/>
    </source>
</evidence>
<keyword evidence="7" id="KW-0864">Zinc transport</keyword>
<dbReference type="PROSITE" id="PS50893">
    <property type="entry name" value="ABC_TRANSPORTER_2"/>
    <property type="match status" value="1"/>
</dbReference>
<evidence type="ECO:0000256" key="5">
    <source>
        <dbReference type="ARBA" id="ARBA00022833"/>
    </source>
</evidence>
<dbReference type="InterPro" id="IPR003593">
    <property type="entry name" value="AAA+_ATPase"/>
</dbReference>
<dbReference type="Gene3D" id="3.40.50.300">
    <property type="entry name" value="P-loop containing nucleotide triphosphate hydrolases"/>
    <property type="match status" value="1"/>
</dbReference>
<protein>
    <submittedName>
        <fullName evidence="13">ATP-binding cassette domain-containing protein</fullName>
    </submittedName>
</protein>
<evidence type="ECO:0000256" key="3">
    <source>
        <dbReference type="ARBA" id="ARBA00022475"/>
    </source>
</evidence>
<dbReference type="PANTHER" id="PTHR42734">
    <property type="entry name" value="METAL TRANSPORT SYSTEM ATP-BINDING PROTEIN TM_0124-RELATED"/>
    <property type="match status" value="1"/>
</dbReference>
<dbReference type="SUPFAM" id="SSF52540">
    <property type="entry name" value="P-loop containing nucleoside triphosphate hydrolases"/>
    <property type="match status" value="1"/>
</dbReference>
<evidence type="ECO:0000256" key="4">
    <source>
        <dbReference type="ARBA" id="ARBA00022741"/>
    </source>
</evidence>
<dbReference type="InterPro" id="IPR003439">
    <property type="entry name" value="ABC_transporter-like_ATP-bd"/>
</dbReference>
<keyword evidence="10" id="KW-0472">Membrane</keyword>
<dbReference type="InterPro" id="IPR027417">
    <property type="entry name" value="P-loop_NTPase"/>
</dbReference>
<gene>
    <name evidence="13" type="ORF">U0C82_00360</name>
</gene>
<dbReference type="InterPro" id="IPR050153">
    <property type="entry name" value="Metal_Ion_Import_ABC"/>
</dbReference>
<reference evidence="13 14" key="1">
    <citation type="submission" date="2023-12" db="EMBL/GenBank/DDBJ databases">
        <title>Description of Novel Strain Fulvimarina sp. 2208YS6-2-32 isolated from Uroteuthis (Photololigo) edulis.</title>
        <authorList>
            <person name="Park J.-S."/>
        </authorList>
    </citation>
    <scope>NUCLEOTIDE SEQUENCE [LARGE SCALE GENOMIC DNA]</scope>
    <source>
        <strain evidence="13 14">2208YS6-2-32</strain>
    </source>
</reference>
<dbReference type="EMBL" id="JAXLPB010000001">
    <property type="protein sequence ID" value="MDY8107599.1"/>
    <property type="molecule type" value="Genomic_DNA"/>
</dbReference>
<dbReference type="RefSeq" id="WP_322185950.1">
    <property type="nucleotide sequence ID" value="NZ_JAXLPB010000001.1"/>
</dbReference>
<evidence type="ECO:0000313" key="13">
    <source>
        <dbReference type="EMBL" id="MDY8107599.1"/>
    </source>
</evidence>
<evidence type="ECO:0000256" key="7">
    <source>
        <dbReference type="ARBA" id="ARBA00022906"/>
    </source>
</evidence>
<feature type="compositionally biased region" description="Basic and acidic residues" evidence="11">
    <location>
        <begin position="273"/>
        <end position="283"/>
    </location>
</feature>
<dbReference type="SMART" id="SM00382">
    <property type="entry name" value="AAA"/>
    <property type="match status" value="1"/>
</dbReference>
<evidence type="ECO:0000256" key="1">
    <source>
        <dbReference type="ARBA" id="ARBA00005417"/>
    </source>
</evidence>
<dbReference type="GO" id="GO:0005524">
    <property type="term" value="F:ATP binding"/>
    <property type="evidence" value="ECO:0007669"/>
    <property type="project" value="UniProtKB-KW"/>
</dbReference>
<name>A0ABU5HWT7_9HYPH</name>
<keyword evidence="3" id="KW-1003">Cell membrane</keyword>
<feature type="compositionally biased region" description="Low complexity" evidence="11">
    <location>
        <begin position="252"/>
        <end position="271"/>
    </location>
</feature>
<evidence type="ECO:0000256" key="2">
    <source>
        <dbReference type="ARBA" id="ARBA00022448"/>
    </source>
</evidence>
<keyword evidence="14" id="KW-1185">Reference proteome</keyword>
<feature type="region of interest" description="Disordered" evidence="11">
    <location>
        <begin position="231"/>
        <end position="283"/>
    </location>
</feature>
<keyword evidence="9" id="KW-0406">Ion transport</keyword>
<evidence type="ECO:0000256" key="8">
    <source>
        <dbReference type="ARBA" id="ARBA00022967"/>
    </source>
</evidence>
<dbReference type="PANTHER" id="PTHR42734:SF9">
    <property type="entry name" value="ZINC IMPORT ATP-BINDING PROTEIN ZNUC"/>
    <property type="match status" value="1"/>
</dbReference>
<keyword evidence="5" id="KW-0862">Zinc</keyword>
<keyword evidence="8" id="KW-1278">Translocase</keyword>
<keyword evidence="2" id="KW-0813">Transport</keyword>
<comment type="similarity">
    <text evidence="1">Belongs to the ABC transporter superfamily.</text>
</comment>
<dbReference type="PROSITE" id="PS00211">
    <property type="entry name" value="ABC_TRANSPORTER_1"/>
    <property type="match status" value="1"/>
</dbReference>
<evidence type="ECO:0000256" key="9">
    <source>
        <dbReference type="ARBA" id="ARBA00023065"/>
    </source>
</evidence>
<sequence>MDLDVAPREIVTLIGPNGAGKSTTVKMALGILAPDEGSAERKASLRVGYVPQKFAIDRTLPLTVERFMRLTQRLTGDEIAEALARTGVSHLSRTQAGNLSGGEFQRVALARAIARKPDLLVLDEPVQGVDLGGEVALYELIQAIRTEIGCAVLLVSHDLHLVMAATDRVLCLNGHVCCHGAPRAVAAMPEYRSLFGARAAEALAVYEHDHDHVHLPDGQIAYGNEEQAPAAAHGGVDACGHDHRRGVHTLSHEPGAPAHAHAHGTGATGETRVGAREETGHAR</sequence>
<evidence type="ECO:0000259" key="12">
    <source>
        <dbReference type="PROSITE" id="PS50893"/>
    </source>
</evidence>
<keyword evidence="6 13" id="KW-0067">ATP-binding</keyword>
<evidence type="ECO:0000256" key="6">
    <source>
        <dbReference type="ARBA" id="ARBA00022840"/>
    </source>
</evidence>
<keyword evidence="4" id="KW-0547">Nucleotide-binding</keyword>
<organism evidence="13 14">
    <name type="scientific">Fulvimarina uroteuthidis</name>
    <dbReference type="NCBI Taxonomy" id="3098149"/>
    <lineage>
        <taxon>Bacteria</taxon>
        <taxon>Pseudomonadati</taxon>
        <taxon>Pseudomonadota</taxon>
        <taxon>Alphaproteobacteria</taxon>
        <taxon>Hyphomicrobiales</taxon>
        <taxon>Aurantimonadaceae</taxon>
        <taxon>Fulvimarina</taxon>
    </lineage>
</organism>
<dbReference type="Pfam" id="PF00005">
    <property type="entry name" value="ABC_tran"/>
    <property type="match status" value="1"/>
</dbReference>
<proteinExistence type="inferred from homology"/>
<evidence type="ECO:0000256" key="10">
    <source>
        <dbReference type="ARBA" id="ARBA00023136"/>
    </source>
</evidence>
<evidence type="ECO:0000256" key="11">
    <source>
        <dbReference type="SAM" id="MobiDB-lite"/>
    </source>
</evidence>
<accession>A0ABU5HWT7</accession>
<comment type="caution">
    <text evidence="13">The sequence shown here is derived from an EMBL/GenBank/DDBJ whole genome shotgun (WGS) entry which is preliminary data.</text>
</comment>